<name>A0A1T5M6X0_9BACT</name>
<proteinExistence type="predicted"/>
<keyword evidence="2" id="KW-0732">Signal</keyword>
<evidence type="ECO:0000313" key="5">
    <source>
        <dbReference type="Proteomes" id="UP000190961"/>
    </source>
</evidence>
<feature type="domain" description="Putative beta-lactamase-inhibitor-like PepSY-like" evidence="3">
    <location>
        <begin position="53"/>
        <end position="139"/>
    </location>
</feature>
<dbReference type="SUPFAM" id="SSF160574">
    <property type="entry name" value="BT0923-like"/>
    <property type="match status" value="1"/>
</dbReference>
<evidence type="ECO:0000256" key="1">
    <source>
        <dbReference type="SAM" id="MobiDB-lite"/>
    </source>
</evidence>
<gene>
    <name evidence="4" type="ORF">SAMN05660236_4621</name>
</gene>
<organism evidence="4 5">
    <name type="scientific">Ohtaekwangia koreensis</name>
    <dbReference type="NCBI Taxonomy" id="688867"/>
    <lineage>
        <taxon>Bacteria</taxon>
        <taxon>Pseudomonadati</taxon>
        <taxon>Bacteroidota</taxon>
        <taxon>Cytophagia</taxon>
        <taxon>Cytophagales</taxon>
        <taxon>Fulvivirgaceae</taxon>
        <taxon>Ohtaekwangia</taxon>
    </lineage>
</organism>
<accession>A0A1T5M6X0</accession>
<sequence length="158" mass="17495">MKKATLITAMLLWAVTSFAQDIPEAQVPPAIVSSFKKEFANATDVKWEKKQDAYTVKFDIGAVDHKAWLDNAGKIVKHKTDIKESELPAAVTATLKKEYSNYKVSGVNKVQEGNTITYEMDLKNDTEKWETVFGGDGKVVKKKKSDKPAKAAKKKASS</sequence>
<feature type="signal peptide" evidence="2">
    <location>
        <begin position="1"/>
        <end position="19"/>
    </location>
</feature>
<feature type="chain" id="PRO_5010588793" evidence="2">
    <location>
        <begin position="20"/>
        <end position="158"/>
    </location>
</feature>
<protein>
    <submittedName>
        <fullName evidence="4">Putative beta-lactamase-inhibitor-like, PepSY-like</fullName>
    </submittedName>
</protein>
<feature type="compositionally biased region" description="Basic residues" evidence="1">
    <location>
        <begin position="140"/>
        <end position="158"/>
    </location>
</feature>
<dbReference type="RefSeq" id="WP_079689128.1">
    <property type="nucleotide sequence ID" value="NZ_FUZU01000003.1"/>
</dbReference>
<dbReference type="InterPro" id="IPR021533">
    <property type="entry name" value="PepSY-like"/>
</dbReference>
<dbReference type="Gene3D" id="3.10.450.360">
    <property type="match status" value="1"/>
</dbReference>
<dbReference type="EMBL" id="FUZU01000003">
    <property type="protein sequence ID" value="SKC83992.1"/>
    <property type="molecule type" value="Genomic_DNA"/>
</dbReference>
<dbReference type="OrthoDB" id="1121502at2"/>
<dbReference type="AlphaFoldDB" id="A0A1T5M6X0"/>
<dbReference type="Pfam" id="PF11396">
    <property type="entry name" value="PepSY_like"/>
    <property type="match status" value="1"/>
</dbReference>
<dbReference type="Proteomes" id="UP000190961">
    <property type="component" value="Unassembled WGS sequence"/>
</dbReference>
<evidence type="ECO:0000259" key="3">
    <source>
        <dbReference type="Pfam" id="PF11396"/>
    </source>
</evidence>
<keyword evidence="5" id="KW-1185">Reference proteome</keyword>
<reference evidence="4 5" key="1">
    <citation type="submission" date="2017-02" db="EMBL/GenBank/DDBJ databases">
        <authorList>
            <person name="Peterson S.W."/>
        </authorList>
    </citation>
    <scope>NUCLEOTIDE SEQUENCE [LARGE SCALE GENOMIC DNA]</scope>
    <source>
        <strain evidence="4 5">DSM 25262</strain>
    </source>
</reference>
<feature type="region of interest" description="Disordered" evidence="1">
    <location>
        <begin position="139"/>
        <end position="158"/>
    </location>
</feature>
<dbReference type="STRING" id="688867.SAMN05660236_4621"/>
<evidence type="ECO:0000313" key="4">
    <source>
        <dbReference type="EMBL" id="SKC83992.1"/>
    </source>
</evidence>
<evidence type="ECO:0000256" key="2">
    <source>
        <dbReference type="SAM" id="SignalP"/>
    </source>
</evidence>